<keyword evidence="2" id="KW-1133">Transmembrane helix</keyword>
<keyword evidence="2" id="KW-0812">Transmembrane</keyword>
<comment type="similarity">
    <text evidence="1">Belongs to the peptidase C69 family. Secernin subfamily.</text>
</comment>
<accession>A0A1W0A415</accession>
<dbReference type="InterPro" id="IPR005322">
    <property type="entry name" value="Peptidase_C69"/>
</dbReference>
<dbReference type="GO" id="GO:0070004">
    <property type="term" value="F:cysteine-type exopeptidase activity"/>
    <property type="evidence" value="ECO:0007669"/>
    <property type="project" value="InterPro"/>
</dbReference>
<comment type="caution">
    <text evidence="4">The sequence shown here is derived from an EMBL/GenBank/DDBJ whole genome shotgun (WGS) entry which is preliminary data.</text>
</comment>
<dbReference type="STRING" id="74557.A0A1W0A415"/>
<evidence type="ECO:0000313" key="5">
    <source>
        <dbReference type="Proteomes" id="UP000243217"/>
    </source>
</evidence>
<evidence type="ECO:0000256" key="1">
    <source>
        <dbReference type="ARBA" id="ARBA00005705"/>
    </source>
</evidence>
<reference evidence="4 5" key="1">
    <citation type="journal article" date="2014" name="Genome Biol. Evol.">
        <title>The secreted proteins of Achlya hypogyna and Thraustotheca clavata identify the ancestral oomycete secretome and reveal gene acquisitions by horizontal gene transfer.</title>
        <authorList>
            <person name="Misner I."/>
            <person name="Blouin N."/>
            <person name="Leonard G."/>
            <person name="Richards T.A."/>
            <person name="Lane C.E."/>
        </authorList>
    </citation>
    <scope>NUCLEOTIDE SEQUENCE [LARGE SCALE GENOMIC DNA]</scope>
    <source>
        <strain evidence="4 5">ATCC 34112</strain>
    </source>
</reference>
<dbReference type="Proteomes" id="UP000243217">
    <property type="component" value="Unassembled WGS sequence"/>
</dbReference>
<feature type="transmembrane region" description="Helical" evidence="2">
    <location>
        <begin position="575"/>
        <end position="593"/>
    </location>
</feature>
<sequence>MMRKWFIVAAIAGIVDACTVIAVTKGATVDGASLTAHTDDAGWGAADIRLVHVPAMNHSVNSTRPVYEFNQGYPRLVVKERGPHYQPKEGEVLAKPLGYIPQVQRTYAYFDQDYGMINEVQLSIAESTCSAKTVGWPSNLPYGYNLFGIAELSKLALERCDSARCAIQTMGDAAVKYGFYSEDSGDPAAPVYGDSAESLAIADKYGETWVFHVLTGPKNSSAVWAAQRVPDGHVTAVANFFTIREMNLTDKDNFLASDNILSFAQEMQWWKPEDGIFDFAKAYAYAVPGPILSLYAGRRIWRILDSFAPSLHLDSTLGCRVEYPTYPFSVVPDSPVNIEQVMELLKDHYEGTPYDMTKGIAAGPFNTPVRYDGPRLGKGGWERAISMYRTMFSFVLQVRGTKFPDAFGATFWFGQSTPHGTIYIPYSCAQSKLPESYLIGKQSEFNTESMWWAFDFVNNWSQLRFNVINAEVRQEAKKWQTEAFANQNELLKAPKSKVTLEALEQLNNDFGNKVFKAWWAFAWKLVGKYSDGYITTGEAPQEMQVIGYPTEWLNATDYVNWPGNTFAQSSGVGSILLYISLGVCIGIFVMSRFPRRREYFRLP</sequence>
<name>A0A1W0A415_9STRA</name>
<dbReference type="PANTHER" id="PTHR12994">
    <property type="entry name" value="SECERNIN"/>
    <property type="match status" value="1"/>
</dbReference>
<evidence type="ECO:0000256" key="2">
    <source>
        <dbReference type="SAM" id="Phobius"/>
    </source>
</evidence>
<dbReference type="GO" id="GO:0006508">
    <property type="term" value="P:proteolysis"/>
    <property type="evidence" value="ECO:0007669"/>
    <property type="project" value="InterPro"/>
</dbReference>
<dbReference type="Pfam" id="PF03577">
    <property type="entry name" value="Peptidase_C69"/>
    <property type="match status" value="1"/>
</dbReference>
<feature type="chain" id="PRO_5012709454" evidence="3">
    <location>
        <begin position="18"/>
        <end position="603"/>
    </location>
</feature>
<dbReference type="EMBL" id="JNBS01000550">
    <property type="protein sequence ID" value="OQS04790.1"/>
    <property type="molecule type" value="Genomic_DNA"/>
</dbReference>
<proteinExistence type="inferred from homology"/>
<organism evidence="4 5">
    <name type="scientific">Thraustotheca clavata</name>
    <dbReference type="NCBI Taxonomy" id="74557"/>
    <lineage>
        <taxon>Eukaryota</taxon>
        <taxon>Sar</taxon>
        <taxon>Stramenopiles</taxon>
        <taxon>Oomycota</taxon>
        <taxon>Saprolegniomycetes</taxon>
        <taxon>Saprolegniales</taxon>
        <taxon>Achlyaceae</taxon>
        <taxon>Thraustotheca</taxon>
    </lineage>
</organism>
<evidence type="ECO:0000313" key="4">
    <source>
        <dbReference type="EMBL" id="OQS04790.1"/>
    </source>
</evidence>
<dbReference type="OrthoDB" id="5175656at2759"/>
<keyword evidence="2" id="KW-0472">Membrane</keyword>
<dbReference type="PANTHER" id="PTHR12994:SF17">
    <property type="entry name" value="LD30995P"/>
    <property type="match status" value="1"/>
</dbReference>
<evidence type="ECO:0000256" key="3">
    <source>
        <dbReference type="SAM" id="SignalP"/>
    </source>
</evidence>
<dbReference type="GO" id="GO:0016805">
    <property type="term" value="F:dipeptidase activity"/>
    <property type="evidence" value="ECO:0007669"/>
    <property type="project" value="InterPro"/>
</dbReference>
<protein>
    <submittedName>
        <fullName evidence="4">Peptidase</fullName>
    </submittedName>
</protein>
<keyword evidence="3" id="KW-0732">Signal</keyword>
<dbReference type="AlphaFoldDB" id="A0A1W0A415"/>
<gene>
    <name evidence="4" type="ORF">THRCLA_02999</name>
</gene>
<feature type="signal peptide" evidence="3">
    <location>
        <begin position="1"/>
        <end position="17"/>
    </location>
</feature>
<keyword evidence="5" id="KW-1185">Reference proteome</keyword>